<evidence type="ECO:0000256" key="3">
    <source>
        <dbReference type="ARBA" id="ARBA00030642"/>
    </source>
</evidence>
<reference evidence="9" key="1">
    <citation type="submission" date="2017-05" db="EMBL/GenBank/DDBJ databases">
        <authorList>
            <person name="Rodrigo-Torres L."/>
            <person name="Arahal R. D."/>
            <person name="Lucena T."/>
        </authorList>
    </citation>
    <scope>NUCLEOTIDE SEQUENCE [LARGE SCALE GENOMIC DNA]</scope>
    <source>
        <strain evidence="9">CECT 8621</strain>
    </source>
</reference>
<keyword evidence="9" id="KW-1185">Reference proteome</keyword>
<dbReference type="PANTHER" id="PTHR47637">
    <property type="entry name" value="CHAPERONE SURA"/>
    <property type="match status" value="1"/>
</dbReference>
<evidence type="ECO:0000256" key="5">
    <source>
        <dbReference type="PROSITE-ProRule" id="PRU00278"/>
    </source>
</evidence>
<keyword evidence="2 6" id="KW-0732">Signal</keyword>
<dbReference type="PANTHER" id="PTHR47637:SF1">
    <property type="entry name" value="CHAPERONE SURA"/>
    <property type="match status" value="1"/>
</dbReference>
<keyword evidence="5 8" id="KW-0413">Isomerase</keyword>
<dbReference type="SUPFAM" id="SSF54534">
    <property type="entry name" value="FKBP-like"/>
    <property type="match status" value="1"/>
</dbReference>
<name>A0A238JVH0_9RHOB</name>
<evidence type="ECO:0000313" key="9">
    <source>
        <dbReference type="Proteomes" id="UP000202922"/>
    </source>
</evidence>
<dbReference type="AlphaFoldDB" id="A0A238JVH0"/>
<evidence type="ECO:0000313" key="8">
    <source>
        <dbReference type="EMBL" id="SMX34503.1"/>
    </source>
</evidence>
<dbReference type="Gene3D" id="3.10.50.40">
    <property type="match status" value="1"/>
</dbReference>
<proteinExistence type="predicted"/>
<organism evidence="8 9">
    <name type="scientific">Actibacterium lipolyticum</name>
    <dbReference type="NCBI Taxonomy" id="1524263"/>
    <lineage>
        <taxon>Bacteria</taxon>
        <taxon>Pseudomonadati</taxon>
        <taxon>Pseudomonadota</taxon>
        <taxon>Alphaproteobacteria</taxon>
        <taxon>Rhodobacterales</taxon>
        <taxon>Roseobacteraceae</taxon>
        <taxon>Actibacterium</taxon>
    </lineage>
</organism>
<feature type="signal peptide" evidence="6">
    <location>
        <begin position="1"/>
        <end position="24"/>
    </location>
</feature>
<dbReference type="Gene3D" id="1.10.4030.10">
    <property type="entry name" value="Porin chaperone SurA, peptide-binding domain"/>
    <property type="match status" value="1"/>
</dbReference>
<dbReference type="InterPro" id="IPR027304">
    <property type="entry name" value="Trigger_fact/SurA_dom_sf"/>
</dbReference>
<keyword evidence="5" id="KW-0697">Rotamase</keyword>
<evidence type="ECO:0000256" key="1">
    <source>
        <dbReference type="ARBA" id="ARBA00018370"/>
    </source>
</evidence>
<accession>A0A238JVH0</accession>
<dbReference type="RefSeq" id="WP_093966472.1">
    <property type="nucleotide sequence ID" value="NZ_FXYE01000001.1"/>
</dbReference>
<dbReference type="Proteomes" id="UP000202922">
    <property type="component" value="Unassembled WGS sequence"/>
</dbReference>
<dbReference type="OrthoDB" id="9791746at2"/>
<dbReference type="PROSITE" id="PS50198">
    <property type="entry name" value="PPIC_PPIASE_2"/>
    <property type="match status" value="1"/>
</dbReference>
<dbReference type="Pfam" id="PF00639">
    <property type="entry name" value="Rotamase"/>
    <property type="match status" value="1"/>
</dbReference>
<evidence type="ECO:0000256" key="6">
    <source>
        <dbReference type="SAM" id="SignalP"/>
    </source>
</evidence>
<evidence type="ECO:0000256" key="4">
    <source>
        <dbReference type="ARBA" id="ARBA00031484"/>
    </source>
</evidence>
<dbReference type="InterPro" id="IPR000297">
    <property type="entry name" value="PPIase_PpiC"/>
</dbReference>
<protein>
    <recommendedName>
        <fullName evidence="1">Parvulin-like PPIase</fullName>
    </recommendedName>
    <alternativeName>
        <fullName evidence="3">Peptidyl-prolyl cis-trans isomerase plp</fullName>
    </alternativeName>
    <alternativeName>
        <fullName evidence="4">Rotamase plp</fullName>
    </alternativeName>
</protein>
<dbReference type="SUPFAM" id="SSF109998">
    <property type="entry name" value="Triger factor/SurA peptide-binding domain-like"/>
    <property type="match status" value="1"/>
</dbReference>
<dbReference type="InterPro" id="IPR050280">
    <property type="entry name" value="OMP_Chaperone_SurA"/>
</dbReference>
<gene>
    <name evidence="8" type="primary">surA</name>
    <name evidence="8" type="ORF">COL8621_01342</name>
</gene>
<feature type="chain" id="PRO_5013257830" description="Parvulin-like PPIase" evidence="6">
    <location>
        <begin position="25"/>
        <end position="402"/>
    </location>
</feature>
<evidence type="ECO:0000259" key="7">
    <source>
        <dbReference type="PROSITE" id="PS50198"/>
    </source>
</evidence>
<sequence length="402" mass="43416">MTRLTRLLSALCVGLVSFSGPAAAQNSGAFAPRVIVNDRAVTNYEVQQRILFMKLLNSPGSTEDAALDGLIEDRLRLDAAKDIGVQPPEEQILAGMSEFAGRANLSLEEFTAAIGNAGVAQETFRDFVHAGIAWREVVRARFGPRAQISEAEIDRALALSSRQGSARVLLSEIILRADTPAFEAQSKALAERLSRQIKTPQAFAAAARQYSLSGSRGQGGRIEWLDLGNLPPSIASQVLSLGPGEVTDPISVPNAIALFQLRAIEETDAPAPETLSIEYAQFFLTAGDTAEAENVRNQVDTCDDLYGVALGLPDDRLVRQALALTELPQDLALELAKLDEGESVTVDRGNVLSVLMLCGRTAELGEDVDREAIRQRLFNQRLTSYADSYLAELKADAIIRNP</sequence>
<evidence type="ECO:0000256" key="2">
    <source>
        <dbReference type="ARBA" id="ARBA00022729"/>
    </source>
</evidence>
<feature type="domain" description="PpiC" evidence="7">
    <location>
        <begin position="165"/>
        <end position="263"/>
    </location>
</feature>
<dbReference type="InterPro" id="IPR046357">
    <property type="entry name" value="PPIase_dom_sf"/>
</dbReference>
<dbReference type="GO" id="GO:0003755">
    <property type="term" value="F:peptidyl-prolyl cis-trans isomerase activity"/>
    <property type="evidence" value="ECO:0007669"/>
    <property type="project" value="UniProtKB-KW"/>
</dbReference>
<dbReference type="EMBL" id="FXYE01000001">
    <property type="protein sequence ID" value="SMX34503.1"/>
    <property type="molecule type" value="Genomic_DNA"/>
</dbReference>